<evidence type="ECO:0000313" key="14">
    <source>
        <dbReference type="Proteomes" id="UP000183509"/>
    </source>
</evidence>
<dbReference type="EMBL" id="FKLM01000012">
    <property type="protein sequence ID" value="SAY99511.1"/>
    <property type="molecule type" value="Genomic_DNA"/>
</dbReference>
<dbReference type="EMBL" id="JAIFOC010000123">
    <property type="protein sequence ID" value="MBX4223494.1"/>
    <property type="molecule type" value="Genomic_DNA"/>
</dbReference>
<reference evidence="10 18" key="7">
    <citation type="submission" date="2018-05" db="EMBL/GenBank/DDBJ databases">
        <title>Vancomycin-resistant Enterococcus faecium strain from Chelyabinsk, Russia.</title>
        <authorList>
            <person name="Gostev V."/>
            <person name="Goncharov A."/>
            <person name="Kolodzhieva V."/>
            <person name="Suvorov A."/>
            <person name="Sidorenko S."/>
            <person name="Zueva L."/>
        </authorList>
    </citation>
    <scope>NUCLEOTIDE SEQUENCE [LARGE SCALE GENOMIC DNA]</scope>
    <source>
        <strain evidence="10 18">20</strain>
    </source>
</reference>
<evidence type="ECO:0000313" key="20">
    <source>
        <dbReference type="Proteomes" id="UP000469871"/>
    </source>
</evidence>
<reference evidence="2 20" key="8">
    <citation type="submission" date="2019-10" db="EMBL/GenBank/DDBJ databases">
        <title>Evolutionary dynamics of vancomycin-resistant Enterococcus faecium during gastrointestinal tract colonization and bloodstream infection in immunocompromised pediatric patients.</title>
        <authorList>
            <person name="Chilambi G.S."/>
            <person name="Nordstrom H.R."/>
            <person name="Evans D.R."/>
            <person name="Ferrolino J."/>
            <person name="Hayden R.T."/>
            <person name="Maron G.M."/>
            <person name="Vo A.N."/>
            <person name="Gilmore M.S."/>
            <person name="Wolf J."/>
            <person name="Rosch J.W."/>
            <person name="Van Tyne D."/>
        </authorList>
    </citation>
    <scope>NUCLEOTIDE SEQUENCE [LARGE SCALE GENOMIC DNA]</scope>
    <source>
        <strain evidence="2 20">VRECG27</strain>
    </source>
</reference>
<dbReference type="EMBL" id="JARPTX010000011">
    <property type="protein sequence ID" value="MDT2369487.1"/>
    <property type="molecule type" value="Genomic_DNA"/>
</dbReference>
<reference evidence="11 19" key="6">
    <citation type="submission" date="2017-12" db="EMBL/GenBank/DDBJ databases">
        <title>A pool of 800 enterococci isolated from chicken carcass rinse samples from New Zealand.</title>
        <authorList>
            <person name="Zhang J."/>
            <person name="Rogers L."/>
            <person name="Midwinter A."/>
            <person name="French N."/>
        </authorList>
    </citation>
    <scope>NUCLEOTIDE SEQUENCE [LARGE SCALE GENOMIC DNA]</scope>
    <source>
        <strain evidence="11 19">EN697</strain>
    </source>
</reference>
<dbReference type="Proteomes" id="UP000224303">
    <property type="component" value="Unassembled WGS sequence"/>
</dbReference>
<dbReference type="OMA" id="HYQSKTM"/>
<evidence type="ECO:0000313" key="6">
    <source>
        <dbReference type="EMBL" id="MDT2369487.1"/>
    </source>
</evidence>
<dbReference type="EMBL" id="MVGJ01000023">
    <property type="protein sequence ID" value="OOL83193.1"/>
    <property type="molecule type" value="Genomic_DNA"/>
</dbReference>
<accession>A0A133D0G0</accession>
<evidence type="ECO:0000259" key="1">
    <source>
        <dbReference type="PROSITE" id="PS51725"/>
    </source>
</evidence>
<name>A0A133D0G0_ENTFC</name>
<evidence type="ECO:0000313" key="12">
    <source>
        <dbReference type="EMBL" id="SAY99511.1"/>
    </source>
</evidence>
<dbReference type="PROSITE" id="PS51725">
    <property type="entry name" value="ABM"/>
    <property type="match status" value="1"/>
</dbReference>
<dbReference type="Proteomes" id="UP000249070">
    <property type="component" value="Unassembled WGS sequence"/>
</dbReference>
<dbReference type="Proteomes" id="UP000289562">
    <property type="component" value="Unassembled WGS sequence"/>
</dbReference>
<dbReference type="PATRIC" id="fig|1352.1358.peg.2510"/>
<evidence type="ECO:0000313" key="8">
    <source>
        <dbReference type="EMBL" id="OTO00951.1"/>
    </source>
</evidence>
<dbReference type="GeneID" id="66455437"/>
<reference evidence="9 17" key="5">
    <citation type="submission" date="2017-10" db="EMBL/GenBank/DDBJ databases">
        <title>Draft genomes of the Enterococcus faecium isolated from human feces before and after Helicobacter pylori eradication therapy.</title>
        <authorList>
            <person name="Prianichniikov N.A."/>
            <person name="Glushchenko O.E."/>
            <person name="Malakhova M.V."/>
        </authorList>
    </citation>
    <scope>NUCLEOTIDE SEQUENCE [LARGE SCALE GENOMIC DNA]</scope>
    <source>
        <strain evidence="9 17">Hp_5-7</strain>
    </source>
</reference>
<dbReference type="InterPro" id="IPR011008">
    <property type="entry name" value="Dimeric_a/b-barrel"/>
</dbReference>
<dbReference type="Proteomes" id="UP000070452">
    <property type="component" value="Unassembled WGS sequence"/>
</dbReference>
<evidence type="ECO:0000313" key="4">
    <source>
        <dbReference type="EMBL" id="MBX4223494.1"/>
    </source>
</evidence>
<dbReference type="Proteomes" id="UP001141166">
    <property type="component" value="Unassembled WGS sequence"/>
</dbReference>
<evidence type="ECO:0000313" key="19">
    <source>
        <dbReference type="Proteomes" id="UP000289562"/>
    </source>
</evidence>
<sequence length="97" mass="11627">MSITVNILYTSTNGQARKFAEEMVERNIVKAIRAEEGNEKYDYYFPLEDPESLLLIDRWKDEEAIEKHHKSEMMAQINELRKKYKLKMKVERFTDLP</sequence>
<dbReference type="EMBL" id="PCGC01000013">
    <property type="protein sequence ID" value="PHL21619.1"/>
    <property type="molecule type" value="Genomic_DNA"/>
</dbReference>
<organism evidence="7 15">
    <name type="scientific">Enterococcus faecium</name>
    <name type="common">Streptococcus faecium</name>
    <dbReference type="NCBI Taxonomy" id="1352"/>
    <lineage>
        <taxon>Bacteria</taxon>
        <taxon>Bacillati</taxon>
        <taxon>Bacillota</taxon>
        <taxon>Bacilli</taxon>
        <taxon>Lactobacillales</taxon>
        <taxon>Enterococcaceae</taxon>
        <taxon>Enterococcus</taxon>
    </lineage>
</organism>
<dbReference type="Proteomes" id="UP000183509">
    <property type="component" value="Unassembled WGS sequence"/>
</dbReference>
<evidence type="ECO:0000313" key="18">
    <source>
        <dbReference type="Proteomes" id="UP000249070"/>
    </source>
</evidence>
<gene>
    <name evidence="8" type="ORF">A5804_002470</name>
    <name evidence="3" type="ORF">AWT83_02210</name>
    <name evidence="7" type="ORF">B1P95_05460</name>
    <name evidence="9" type="ORF">CQR37_07370</name>
    <name evidence="11" type="ORF">CYQ77_03450</name>
    <name evidence="10" type="ORF">DKP91_02575</name>
    <name evidence="12" type="ORF">DTPHA_601098</name>
    <name evidence="2" type="ORF">GBM73_11490</name>
    <name evidence="4" type="ORF">KYX88_11930</name>
    <name evidence="5" type="ORF">M3X98_09435</name>
    <name evidence="6" type="ORF">P6Z85_04705</name>
</gene>
<proteinExistence type="predicted"/>
<evidence type="ECO:0000313" key="17">
    <source>
        <dbReference type="Proteomes" id="UP000224303"/>
    </source>
</evidence>
<dbReference type="EMBL" id="NGLB01000001">
    <property type="protein sequence ID" value="OTO00951.1"/>
    <property type="molecule type" value="Genomic_DNA"/>
</dbReference>
<dbReference type="EMBL" id="LRHK01000001">
    <property type="protein sequence ID" value="KWX17377.1"/>
    <property type="molecule type" value="Genomic_DNA"/>
</dbReference>
<reference evidence="4" key="9">
    <citation type="journal article" date="2022" name="J. Anim. Sci.">
        <title>Whole genome sequence analyses-based assessment of virulence potential and antimicrobial susceptibilities and resistance of Enterococcus faecium strains isolated from commercial swine and cattle probiotic products.</title>
        <authorList>
            <person name="Shridhar P.B."/>
            <person name="Amachawadi R.G."/>
            <person name="Tokach M."/>
            <person name="Patel I."/>
            <person name="Gangiredla J."/>
            <person name="Mammel M."/>
            <person name="Nagaraja T.G."/>
        </authorList>
    </citation>
    <scope>NUCLEOTIDE SEQUENCE</scope>
    <source>
        <strain evidence="4">EF215</strain>
    </source>
</reference>
<feature type="domain" description="ABM" evidence="1">
    <location>
        <begin position="3"/>
        <end position="93"/>
    </location>
</feature>
<dbReference type="AlphaFoldDB" id="A0A133D0G0"/>
<dbReference type="Proteomes" id="UP001139644">
    <property type="component" value="Unassembled WGS sequence"/>
</dbReference>
<reference evidence="3 13" key="1">
    <citation type="submission" date="2016-01" db="EMBL/GenBank/DDBJ databases">
        <title>Molecular Mechanisms for transfer of large genomic segments between Enterococcus faecium strains.</title>
        <authorList>
            <person name="Garcia-Solache M.A."/>
            <person name="Lebreton F."/>
            <person name="Mclaughlin R.E."/>
            <person name="Whiteaker J.D."/>
            <person name="Gilmore M.S."/>
            <person name="Rice L.B."/>
        </authorList>
    </citation>
    <scope>NUCLEOTIDE SEQUENCE [LARGE SCALE GENOMIC DNA]</scope>
    <source>
        <strain evidence="3 13">D344RRF x C68</strain>
    </source>
</reference>
<evidence type="ECO:0000313" key="13">
    <source>
        <dbReference type="Proteomes" id="UP000070452"/>
    </source>
</evidence>
<keyword evidence="7" id="KW-0560">Oxidoreductase</keyword>
<evidence type="ECO:0000313" key="3">
    <source>
        <dbReference type="EMBL" id="KWX17377.1"/>
    </source>
</evidence>
<reference evidence="7 15" key="3">
    <citation type="submission" date="2017-02" db="EMBL/GenBank/DDBJ databases">
        <title>Clonality and virulence of isolates of VRE in Hematopoietic Stem Cell Transplanted (HSCT) patients.</title>
        <authorList>
            <person name="Marchi A.P."/>
            <person name="Martins R.C."/>
            <person name="Marie S.K."/>
            <person name="Levin A.S."/>
            <person name="Costa S.F."/>
        </authorList>
    </citation>
    <scope>NUCLEOTIDE SEQUENCE [LARGE SCALE GENOMIC DNA]</scope>
    <source>
        <strain evidence="7 15">LIM1759</strain>
    </source>
</reference>
<evidence type="ECO:0000313" key="7">
    <source>
        <dbReference type="EMBL" id="OOL83193.1"/>
    </source>
</evidence>
<reference evidence="6" key="11">
    <citation type="submission" date="2023-03" db="EMBL/GenBank/DDBJ databases">
        <authorList>
            <person name="Shen W."/>
            <person name="Cai J."/>
        </authorList>
    </citation>
    <scope>NUCLEOTIDE SEQUENCE</scope>
    <source>
        <strain evidence="6">B1010-2</strain>
    </source>
</reference>
<keyword evidence="7" id="KW-0503">Monooxygenase</keyword>
<evidence type="ECO:0000313" key="16">
    <source>
        <dbReference type="Proteomes" id="UP000194737"/>
    </source>
</evidence>
<evidence type="ECO:0000313" key="5">
    <source>
        <dbReference type="EMBL" id="MDC4248272.1"/>
    </source>
</evidence>
<dbReference type="Proteomes" id="UP000469871">
    <property type="component" value="Unassembled WGS sequence"/>
</dbReference>
<protein>
    <submittedName>
        <fullName evidence="7">Antibiotic biosynthesis monooxygenase</fullName>
    </submittedName>
    <submittedName>
        <fullName evidence="6">Quinol monooxygenase</fullName>
    </submittedName>
</protein>
<evidence type="ECO:0000313" key="15">
    <source>
        <dbReference type="Proteomes" id="UP000191171"/>
    </source>
</evidence>
<dbReference type="EMBL" id="PJVH01000007">
    <property type="protein sequence ID" value="RXU90766.1"/>
    <property type="molecule type" value="Genomic_DNA"/>
</dbReference>
<reference evidence="5" key="10">
    <citation type="submission" date="2022-05" db="EMBL/GenBank/DDBJ databases">
        <title>Draft genome sequences of Clostridium perfringens strains isolated from Peru.</title>
        <authorList>
            <person name="Hurtado R."/>
            <person name="Lima L."/>
            <person name="Sousa T."/>
            <person name="Jaiswal A.K."/>
            <person name="Tiwari S."/>
            <person name="Maturrano L."/>
            <person name="Brenig B."/>
            <person name="Azevedo V."/>
        </authorList>
    </citation>
    <scope>NUCLEOTIDE SEQUENCE</scope>
    <source>
        <strain evidence="5">CP4</strain>
    </source>
</reference>
<dbReference type="Gene3D" id="3.30.70.100">
    <property type="match status" value="1"/>
</dbReference>
<evidence type="ECO:0000313" key="9">
    <source>
        <dbReference type="EMBL" id="PHL21619.1"/>
    </source>
</evidence>
<dbReference type="GO" id="GO:0004497">
    <property type="term" value="F:monooxygenase activity"/>
    <property type="evidence" value="ECO:0007669"/>
    <property type="project" value="UniProtKB-KW"/>
</dbReference>
<dbReference type="InterPro" id="IPR007138">
    <property type="entry name" value="ABM_dom"/>
</dbReference>
<dbReference type="Proteomes" id="UP000191171">
    <property type="component" value="Unassembled WGS sequence"/>
</dbReference>
<evidence type="ECO:0000313" key="10">
    <source>
        <dbReference type="EMBL" id="PZM56781.1"/>
    </source>
</evidence>
<evidence type="ECO:0000313" key="11">
    <source>
        <dbReference type="EMBL" id="RXU90766.1"/>
    </source>
</evidence>
<dbReference type="STRING" id="1352.AL014_13895"/>
<dbReference type="RefSeq" id="WP_002285944.1">
    <property type="nucleotide sequence ID" value="NZ_AP019394.1"/>
</dbReference>
<reference evidence="8 16" key="4">
    <citation type="submission" date="2017-05" db="EMBL/GenBank/DDBJ databases">
        <title>The Genome Sequence of Enterococcus faecium 6F2_DIV0138.</title>
        <authorList>
            <consortium name="The Broad Institute Genomics Platform"/>
            <consortium name="The Broad Institute Genomic Center for Infectious Diseases"/>
            <person name="Earl A."/>
            <person name="Manson A."/>
            <person name="Schwartman J."/>
            <person name="Gilmore M."/>
            <person name="Abouelleil A."/>
            <person name="Cao P."/>
            <person name="Chapman S."/>
            <person name="Cusick C."/>
            <person name="Shea T."/>
            <person name="Young S."/>
            <person name="Neafsey D."/>
            <person name="Nusbaum C."/>
            <person name="Birren B."/>
        </authorList>
    </citation>
    <scope>NUCLEOTIDE SEQUENCE [LARGE SCALE GENOMIC DNA]</scope>
    <source>
        <strain evidence="8 16">6F2_DIV0138</strain>
    </source>
</reference>
<reference evidence="12 14" key="2">
    <citation type="submission" date="2016-04" db="EMBL/GenBank/DDBJ databases">
        <authorList>
            <person name="Millard A."/>
        </authorList>
    </citation>
    <scope>NUCLEOTIDE SEQUENCE [LARGE SCALE GENOMIC DNA]</scope>
    <source>
        <strain evidence="12">Isolate 22</strain>
    </source>
</reference>
<dbReference type="SUPFAM" id="SSF54909">
    <property type="entry name" value="Dimeric alpha+beta barrel"/>
    <property type="match status" value="1"/>
</dbReference>
<dbReference type="EMBL" id="QHGU01000007">
    <property type="protein sequence ID" value="PZM56781.1"/>
    <property type="molecule type" value="Genomic_DNA"/>
</dbReference>
<dbReference type="Proteomes" id="UP001260956">
    <property type="component" value="Unassembled WGS sequence"/>
</dbReference>
<dbReference type="Pfam" id="PF03992">
    <property type="entry name" value="ABM"/>
    <property type="match status" value="1"/>
</dbReference>
<dbReference type="Proteomes" id="UP000194737">
    <property type="component" value="Unassembled WGS sequence"/>
</dbReference>
<dbReference type="EMBL" id="WEFP01000001">
    <property type="protein sequence ID" value="KAB7577876.1"/>
    <property type="molecule type" value="Genomic_DNA"/>
</dbReference>
<comment type="caution">
    <text evidence="7">The sequence shown here is derived from an EMBL/GenBank/DDBJ whole genome shotgun (WGS) entry which is preliminary data.</text>
</comment>
<evidence type="ECO:0000313" key="2">
    <source>
        <dbReference type="EMBL" id="KAB7577876.1"/>
    </source>
</evidence>
<dbReference type="EMBL" id="JAMWMK010000014">
    <property type="protein sequence ID" value="MDC4248272.1"/>
    <property type="molecule type" value="Genomic_DNA"/>
</dbReference>